<reference evidence="2" key="3">
    <citation type="submission" date="2019-05" db="EMBL/GenBank/DDBJ databases">
        <authorList>
            <consortium name="Pathogen Informatics"/>
        </authorList>
    </citation>
    <scope>NUCLEOTIDE SEQUENCE</scope>
    <source>
        <strain evidence="2">AS</strain>
        <strain evidence="1 4">CB</strain>
    </source>
</reference>
<dbReference type="Proteomes" id="UP000195489">
    <property type="component" value="Chromosome 13"/>
</dbReference>
<gene>
    <name evidence="2" type="ORF">PCHAS_1339600</name>
    <name evidence="1" type="ORF">PCHCB_000391100</name>
</gene>
<dbReference type="GeneID" id="27795042"/>
<proteinExistence type="predicted"/>
<dbReference type="VEuPathDB" id="PlasmoDB:PCHAS_1339600"/>
<reference evidence="2 3" key="1">
    <citation type="journal article" date="2014" name="BMC Biol.">
        <title>A comprehensive evaluation of rodent malaria parasite genomes and gene expression.</title>
        <authorList>
            <person name="Otto T.D."/>
            <person name="Bohme U."/>
            <person name="Jackson A.P."/>
            <person name="Hunt M."/>
            <person name="Franke-Fayard B."/>
            <person name="Hoeijmakers W.A."/>
            <person name="Religa A.A."/>
            <person name="Robertson L."/>
            <person name="Sanders M."/>
            <person name="Ogun S.A."/>
            <person name="Cunningham D."/>
            <person name="Erhart A."/>
            <person name="Billker O."/>
            <person name="Khan S.M."/>
            <person name="Stunnenberg H.G."/>
            <person name="Langhorne J."/>
            <person name="Holder A.A."/>
            <person name="Waters A.P."/>
            <person name="Newbold C.I."/>
            <person name="Pain A."/>
            <person name="Berriman M."/>
            <person name="Janse C.J."/>
        </authorList>
    </citation>
    <scope>NUCLEOTIDE SEQUENCE [LARGE SCALE GENOMIC DNA]</scope>
    <source>
        <strain evidence="2 3">AS</strain>
    </source>
</reference>
<evidence type="ECO:0000313" key="2">
    <source>
        <dbReference type="EMBL" id="VTZ70348.1"/>
    </source>
</evidence>
<evidence type="ECO:0000313" key="4">
    <source>
        <dbReference type="Proteomes" id="UP000195489"/>
    </source>
</evidence>
<dbReference type="EMBL" id="LT608165">
    <property type="protein sequence ID" value="SCM08468.1"/>
    <property type="molecule type" value="Genomic_DNA"/>
</dbReference>
<sequence length="286" mass="34095">MNFIETKTDFCFHNNYNNIPPNKCYDDYNRKTNEYGYHPDVYVQNKLKSEMLNTNNCLNYNEKIKGKKIASYPDYGYAHHNIKPFYLNMPDPNKYILHNDKYRNTLNHEYPFSLNYKETNMGRNKYPFQFDHIRRNRNEHCKNNKIETPNKCCKIVCENKKNDYYDSSDNNCNISESDNENNTIINITTMNGMDEIDYNRSDYSEEDHSECSESSVYSLKKPKRPKKLFMGKYFFSEIKDSFSPCWISNNMHNQISNDSNYSRFYNGTRQLKGDGQGKPEIIVRFP</sequence>
<name>A0A077TP91_PLACU</name>
<dbReference type="RefSeq" id="XP_016654624.1">
    <property type="nucleotide sequence ID" value="XM_016799317.1"/>
</dbReference>
<evidence type="ECO:0000313" key="1">
    <source>
        <dbReference type="EMBL" id="SCM08468.1"/>
    </source>
</evidence>
<accession>A0A077TP91</accession>
<protein>
    <submittedName>
        <fullName evidence="2">Uncharacterized protein</fullName>
    </submittedName>
</protein>
<organism evidence="2 3">
    <name type="scientific">Plasmodium chabaudi chabaudi</name>
    <dbReference type="NCBI Taxonomy" id="31271"/>
    <lineage>
        <taxon>Eukaryota</taxon>
        <taxon>Sar</taxon>
        <taxon>Alveolata</taxon>
        <taxon>Apicomplexa</taxon>
        <taxon>Aconoidasida</taxon>
        <taxon>Haemosporida</taxon>
        <taxon>Plasmodiidae</taxon>
        <taxon>Plasmodium</taxon>
        <taxon>Plasmodium (Vinckeia)</taxon>
    </lineage>
</organism>
<reference evidence="2" key="2">
    <citation type="submission" date="2014-05" db="EMBL/GenBank/DDBJ databases">
        <authorList>
            <person name="Aslett M.A."/>
            <person name="De Silva N."/>
        </authorList>
    </citation>
    <scope>NUCLEOTIDE SEQUENCE</scope>
    <source>
        <strain evidence="2">AS</strain>
    </source>
</reference>
<dbReference type="AlphaFoldDB" id="A0A077TP91"/>
<dbReference type="OrthoDB" id="387192at2759"/>
<evidence type="ECO:0000313" key="3">
    <source>
        <dbReference type="Proteomes" id="UP000071118"/>
    </source>
</evidence>
<dbReference type="KEGG" id="pcb:PCHAS_1339600"/>
<dbReference type="Proteomes" id="UP000071118">
    <property type="component" value="Chromosome 13"/>
</dbReference>
<dbReference type="EMBL" id="LK022890">
    <property type="protein sequence ID" value="VTZ70348.1"/>
    <property type="molecule type" value="Genomic_DNA"/>
</dbReference>
<keyword evidence="3" id="KW-1185">Reference proteome</keyword>